<proteinExistence type="predicted"/>
<dbReference type="Gramene" id="OE9A062346T1">
    <property type="protein sequence ID" value="OE9A062346C1"/>
    <property type="gene ID" value="OE9A062346"/>
</dbReference>
<sequence>MYSVPSGVYTYVMRMQRVWWGEIVEFHAYLVVWIITEAAEVGEDEMHAGTLGTSGNGYCIGLERAAFTIENGERDAGEFTFTKLTTKNGRWRK</sequence>
<evidence type="ECO:0000313" key="2">
    <source>
        <dbReference type="Proteomes" id="UP000594638"/>
    </source>
</evidence>
<name>A0A8S0RQL0_OLEEU</name>
<dbReference type="AlphaFoldDB" id="A0A8S0RQL0"/>
<keyword evidence="2" id="KW-1185">Reference proteome</keyword>
<accession>A0A8S0RQL0</accession>
<organism evidence="1 2">
    <name type="scientific">Olea europaea subsp. europaea</name>
    <dbReference type="NCBI Taxonomy" id="158383"/>
    <lineage>
        <taxon>Eukaryota</taxon>
        <taxon>Viridiplantae</taxon>
        <taxon>Streptophyta</taxon>
        <taxon>Embryophyta</taxon>
        <taxon>Tracheophyta</taxon>
        <taxon>Spermatophyta</taxon>
        <taxon>Magnoliopsida</taxon>
        <taxon>eudicotyledons</taxon>
        <taxon>Gunneridae</taxon>
        <taxon>Pentapetalae</taxon>
        <taxon>asterids</taxon>
        <taxon>lamiids</taxon>
        <taxon>Lamiales</taxon>
        <taxon>Oleaceae</taxon>
        <taxon>Oleeae</taxon>
        <taxon>Olea</taxon>
    </lineage>
</organism>
<comment type="caution">
    <text evidence="1">The sequence shown here is derived from an EMBL/GenBank/DDBJ whole genome shotgun (WGS) entry which is preliminary data.</text>
</comment>
<gene>
    <name evidence="1" type="ORF">OLEA9_A062346</name>
</gene>
<dbReference type="EMBL" id="CACTIH010003677">
    <property type="protein sequence ID" value="CAA2981642.1"/>
    <property type="molecule type" value="Genomic_DNA"/>
</dbReference>
<evidence type="ECO:0000313" key="1">
    <source>
        <dbReference type="EMBL" id="CAA2981642.1"/>
    </source>
</evidence>
<dbReference type="Proteomes" id="UP000594638">
    <property type="component" value="Unassembled WGS sequence"/>
</dbReference>
<protein>
    <submittedName>
        <fullName evidence="1">Uncharacterized protein</fullName>
    </submittedName>
</protein>
<reference evidence="1 2" key="1">
    <citation type="submission" date="2019-12" db="EMBL/GenBank/DDBJ databases">
        <authorList>
            <person name="Alioto T."/>
            <person name="Alioto T."/>
            <person name="Gomez Garrido J."/>
        </authorList>
    </citation>
    <scope>NUCLEOTIDE SEQUENCE [LARGE SCALE GENOMIC DNA]</scope>
</reference>